<dbReference type="Proteomes" id="UP000054532">
    <property type="component" value="Unassembled WGS sequence"/>
</dbReference>
<dbReference type="EMBL" id="KI696387">
    <property type="protein sequence ID" value="ETM32163.1"/>
    <property type="molecule type" value="Genomic_DNA"/>
</dbReference>
<proteinExistence type="predicted"/>
<accession>W2M9B0</accession>
<organism evidence="1">
    <name type="scientific">Phytophthora nicotianae</name>
    <name type="common">Potato buckeye rot agent</name>
    <name type="synonym">Phytophthora parasitica</name>
    <dbReference type="NCBI Taxonomy" id="4792"/>
    <lineage>
        <taxon>Eukaryota</taxon>
        <taxon>Sar</taxon>
        <taxon>Stramenopiles</taxon>
        <taxon>Oomycota</taxon>
        <taxon>Peronosporomycetes</taxon>
        <taxon>Peronosporales</taxon>
        <taxon>Peronosporaceae</taxon>
        <taxon>Phytophthora</taxon>
    </lineage>
</organism>
<protein>
    <submittedName>
        <fullName evidence="1">Uncharacterized protein</fullName>
    </submittedName>
</protein>
<reference evidence="1" key="1">
    <citation type="submission" date="2013-11" db="EMBL/GenBank/DDBJ databases">
        <title>The Genome Sequence of Phytophthora parasitica IAC_01/95.</title>
        <authorList>
            <consortium name="The Broad Institute Genomics Platform"/>
            <person name="Russ C."/>
            <person name="Tyler B."/>
            <person name="Panabieres F."/>
            <person name="Shan W."/>
            <person name="Tripathy S."/>
            <person name="Grunwald N."/>
            <person name="Machado M."/>
            <person name="Johnson C.S."/>
            <person name="Arredondo F."/>
            <person name="Hong C."/>
            <person name="Coffey M."/>
            <person name="Young S.K."/>
            <person name="Zeng Q."/>
            <person name="Gargeya S."/>
            <person name="Fitzgerald M."/>
            <person name="Abouelleil A."/>
            <person name="Alvarado L."/>
            <person name="Chapman S.B."/>
            <person name="Gainer-Dewar J."/>
            <person name="Goldberg J."/>
            <person name="Griggs A."/>
            <person name="Gujja S."/>
            <person name="Hansen M."/>
            <person name="Howarth C."/>
            <person name="Imamovic A."/>
            <person name="Ireland A."/>
            <person name="Larimer J."/>
            <person name="McCowan C."/>
            <person name="Murphy C."/>
            <person name="Pearson M."/>
            <person name="Poon T.W."/>
            <person name="Priest M."/>
            <person name="Roberts A."/>
            <person name="Saif S."/>
            <person name="Shea T."/>
            <person name="Sykes S."/>
            <person name="Wortman J."/>
            <person name="Nusbaum C."/>
            <person name="Birren B."/>
        </authorList>
    </citation>
    <scope>NUCLEOTIDE SEQUENCE [LARGE SCALE GENOMIC DNA]</scope>
    <source>
        <strain evidence="1">IAC_01/95</strain>
    </source>
</reference>
<evidence type="ECO:0000313" key="1">
    <source>
        <dbReference type="EMBL" id="ETM32163.1"/>
    </source>
</evidence>
<name>W2M9B0_PHYNI</name>
<dbReference type="AlphaFoldDB" id="W2M9B0"/>
<gene>
    <name evidence="1" type="ORF">L914_20383</name>
</gene>
<sequence length="136" mass="15748">MTHHPRLASEFVEYYRGLSIPARYLLLWRLRRGPMVIVRGLINASMFWNVDPVNVLVPLGVLFQAVLFLSLDQISQIPTFMASRHNNGEMVVAEVKYCERGKNFMVTVAFQVLWYLMLNLKNPQKNLMSDFKMPAS</sequence>
<dbReference type="VEuPathDB" id="FungiDB:PPTG_18610"/>